<dbReference type="PANTHER" id="PTHR36115">
    <property type="entry name" value="PROLINE-RICH ANTIGEN HOMOLOG-RELATED"/>
    <property type="match status" value="1"/>
</dbReference>
<keyword evidence="2" id="KW-1003">Cell membrane</keyword>
<evidence type="ECO:0000256" key="4">
    <source>
        <dbReference type="ARBA" id="ARBA00022989"/>
    </source>
</evidence>
<keyword evidence="5 6" id="KW-0472">Membrane</keyword>
<feature type="transmembrane region" description="Helical" evidence="6">
    <location>
        <begin position="93"/>
        <end position="112"/>
    </location>
</feature>
<dbReference type="Pfam" id="PF06271">
    <property type="entry name" value="RDD"/>
    <property type="match status" value="1"/>
</dbReference>
<protein>
    <submittedName>
        <fullName evidence="8">RDD family protein</fullName>
    </submittedName>
</protein>
<sequence>MSNHRHSQLWKHLAALVYDIFPILAIWLITSLIFVMFRGGEEIKPETLWFQIILLAEVYFYFAYSWKTGGQTLGMRAWKLGIEHHRELSWPQVSLRFMAGVISTLLLGMGLWHRIWQKDQKTWMDLACQQRVVDLSVNQ</sequence>
<dbReference type="InterPro" id="IPR010432">
    <property type="entry name" value="RDD"/>
</dbReference>
<name>A0ABV7J4M2_9GAMM</name>
<comment type="subcellular location">
    <subcellularLocation>
        <location evidence="1">Cell membrane</location>
        <topology evidence="1">Multi-pass membrane protein</topology>
    </subcellularLocation>
</comment>
<feature type="domain" description="RDD" evidence="7">
    <location>
        <begin position="8"/>
        <end position="128"/>
    </location>
</feature>
<dbReference type="RefSeq" id="WP_077409762.1">
    <property type="nucleotide sequence ID" value="NZ_JBHRTS010000001.1"/>
</dbReference>
<evidence type="ECO:0000256" key="6">
    <source>
        <dbReference type="SAM" id="Phobius"/>
    </source>
</evidence>
<evidence type="ECO:0000256" key="5">
    <source>
        <dbReference type="ARBA" id="ARBA00023136"/>
    </source>
</evidence>
<keyword evidence="3 6" id="KW-0812">Transmembrane</keyword>
<feature type="transmembrane region" description="Helical" evidence="6">
    <location>
        <begin position="48"/>
        <end position="66"/>
    </location>
</feature>
<keyword evidence="9" id="KW-1185">Reference proteome</keyword>
<evidence type="ECO:0000313" key="9">
    <source>
        <dbReference type="Proteomes" id="UP001595533"/>
    </source>
</evidence>
<keyword evidence="4 6" id="KW-1133">Transmembrane helix</keyword>
<dbReference type="Proteomes" id="UP001595533">
    <property type="component" value="Unassembled WGS sequence"/>
</dbReference>
<organism evidence="8 9">
    <name type="scientific">Marinicella sediminis</name>
    <dbReference type="NCBI Taxonomy" id="1792834"/>
    <lineage>
        <taxon>Bacteria</taxon>
        <taxon>Pseudomonadati</taxon>
        <taxon>Pseudomonadota</taxon>
        <taxon>Gammaproteobacteria</taxon>
        <taxon>Lysobacterales</taxon>
        <taxon>Marinicellaceae</taxon>
        <taxon>Marinicella</taxon>
    </lineage>
</organism>
<dbReference type="InterPro" id="IPR051791">
    <property type="entry name" value="Pra-immunoreactive"/>
</dbReference>
<evidence type="ECO:0000259" key="7">
    <source>
        <dbReference type="Pfam" id="PF06271"/>
    </source>
</evidence>
<feature type="transmembrane region" description="Helical" evidence="6">
    <location>
        <begin position="12"/>
        <end position="36"/>
    </location>
</feature>
<proteinExistence type="predicted"/>
<dbReference type="PANTHER" id="PTHR36115:SF10">
    <property type="entry name" value="RDD DOMAIN-CONTAINING PROTEIN"/>
    <property type="match status" value="1"/>
</dbReference>
<evidence type="ECO:0000256" key="3">
    <source>
        <dbReference type="ARBA" id="ARBA00022692"/>
    </source>
</evidence>
<reference evidence="9" key="1">
    <citation type="journal article" date="2019" name="Int. J. Syst. Evol. Microbiol.">
        <title>The Global Catalogue of Microorganisms (GCM) 10K type strain sequencing project: providing services to taxonomists for standard genome sequencing and annotation.</title>
        <authorList>
            <consortium name="The Broad Institute Genomics Platform"/>
            <consortium name="The Broad Institute Genome Sequencing Center for Infectious Disease"/>
            <person name="Wu L."/>
            <person name="Ma J."/>
        </authorList>
    </citation>
    <scope>NUCLEOTIDE SEQUENCE [LARGE SCALE GENOMIC DNA]</scope>
    <source>
        <strain evidence="9">KCTC 42953</strain>
    </source>
</reference>
<comment type="caution">
    <text evidence="8">The sequence shown here is derived from an EMBL/GenBank/DDBJ whole genome shotgun (WGS) entry which is preliminary data.</text>
</comment>
<gene>
    <name evidence="8" type="ORF">ACFODZ_02540</name>
</gene>
<evidence type="ECO:0000256" key="2">
    <source>
        <dbReference type="ARBA" id="ARBA00022475"/>
    </source>
</evidence>
<dbReference type="EMBL" id="JBHRTS010000001">
    <property type="protein sequence ID" value="MFC3193111.1"/>
    <property type="molecule type" value="Genomic_DNA"/>
</dbReference>
<evidence type="ECO:0000256" key="1">
    <source>
        <dbReference type="ARBA" id="ARBA00004651"/>
    </source>
</evidence>
<evidence type="ECO:0000313" key="8">
    <source>
        <dbReference type="EMBL" id="MFC3193111.1"/>
    </source>
</evidence>
<accession>A0ABV7J4M2</accession>